<gene>
    <name evidence="1" type="ORF">ERS013200_04003</name>
</gene>
<name>A0A656AU43_VIBCL</name>
<dbReference type="AlphaFoldDB" id="A0A656AU43"/>
<dbReference type="EMBL" id="CWQY01000057">
    <property type="protein sequence ID" value="CSD36862.1"/>
    <property type="molecule type" value="Genomic_DNA"/>
</dbReference>
<reference evidence="1 2" key="1">
    <citation type="submission" date="2015-07" db="EMBL/GenBank/DDBJ databases">
        <authorList>
            <consortium name="Pathogen Informatics"/>
        </authorList>
    </citation>
    <scope>NUCLEOTIDE SEQUENCE [LARGE SCALE GENOMIC DNA]</scope>
    <source>
        <strain evidence="1 2">A316</strain>
    </source>
</reference>
<proteinExistence type="predicted"/>
<accession>A0A656AU43</accession>
<dbReference type="Proteomes" id="UP000041770">
    <property type="component" value="Unassembled WGS sequence"/>
</dbReference>
<protein>
    <submittedName>
        <fullName evidence="1">Uncharacterized protein</fullName>
    </submittedName>
</protein>
<evidence type="ECO:0000313" key="2">
    <source>
        <dbReference type="Proteomes" id="UP000041770"/>
    </source>
</evidence>
<sequence>MLIAPTTESGHRRNHRAEWNRVIQSLQCHHFILRRMLDVLNRGDVRDSKRDPMQQLNRH</sequence>
<evidence type="ECO:0000313" key="1">
    <source>
        <dbReference type="EMBL" id="CSD36862.1"/>
    </source>
</evidence>
<organism evidence="1 2">
    <name type="scientific">Vibrio cholerae</name>
    <dbReference type="NCBI Taxonomy" id="666"/>
    <lineage>
        <taxon>Bacteria</taxon>
        <taxon>Pseudomonadati</taxon>
        <taxon>Pseudomonadota</taxon>
        <taxon>Gammaproteobacteria</taxon>
        <taxon>Vibrionales</taxon>
        <taxon>Vibrionaceae</taxon>
        <taxon>Vibrio</taxon>
    </lineage>
</organism>